<keyword evidence="2" id="KW-1185">Reference proteome</keyword>
<dbReference type="RefSeq" id="WP_006289008.1">
    <property type="nucleotide sequence ID" value="NZ_AP012333.1"/>
</dbReference>
<sequence length="310" mass="33889">MPIQQFLGIDIGGTKTSFALEDENGTRSDITVPTTSWRECSDTVKLEDLDHLLNSFGHLELPIDPRITSIAIGMHGAETESQIRKIQSYLREKLHSSIALVNDAELISMAEGIDDAINLVIGTGTICLSRDKDNRLIRAGGYGYGWLLDDYCSAPALVRESMKEMLSTATTQGTDFILSDPLFSLFLQAFHADDLFSLTFAFGENAQETAWGHYAPLVFDAANAGSPIAHRVIRNAIDHVLEYLESVQRQGATGSSVVAAGGVILHQRKLQEFLAKKLRTLPFPLTLHIANTAPVEGALRLAQRIVAQQA</sequence>
<proteinExistence type="predicted"/>
<dbReference type="SUPFAM" id="SSF53067">
    <property type="entry name" value="Actin-like ATPase domain"/>
    <property type="match status" value="2"/>
</dbReference>
<dbReference type="PANTHER" id="PTHR43190:SF3">
    <property type="entry name" value="N-ACETYL-D-GLUCOSAMINE KINASE"/>
    <property type="match status" value="1"/>
</dbReference>
<dbReference type="HOGENOM" id="CLU_016274_1_1_11"/>
<dbReference type="AlphaFoldDB" id="E6K1D0"/>
<reference evidence="1 2" key="1">
    <citation type="submission" date="2010-12" db="EMBL/GenBank/DDBJ databases">
        <authorList>
            <person name="Muzny D."/>
            <person name="Qin X."/>
            <person name="Buhay C."/>
            <person name="Dugan-Rocha S."/>
            <person name="Ding Y."/>
            <person name="Chen G."/>
            <person name="Hawes A."/>
            <person name="Holder M."/>
            <person name="Jhangiani S."/>
            <person name="Johnson A."/>
            <person name="Khan Z."/>
            <person name="Li Z."/>
            <person name="Liu W."/>
            <person name="Liu X."/>
            <person name="Perez L."/>
            <person name="Shen H."/>
            <person name="Wang Q."/>
            <person name="Watt J."/>
            <person name="Xi L."/>
            <person name="Xin Y."/>
            <person name="Zhou J."/>
            <person name="Deng J."/>
            <person name="Jiang H."/>
            <person name="Liu Y."/>
            <person name="Qu J."/>
            <person name="Song X.-Z."/>
            <person name="Zhang L."/>
            <person name="Villasana D."/>
            <person name="Johnson A."/>
            <person name="Liu J."/>
            <person name="Liyanage D."/>
            <person name="Lorensuhewa L."/>
            <person name="Robinson T."/>
            <person name="Song A."/>
            <person name="Song B.-B."/>
            <person name="Dinh H."/>
            <person name="Thornton R."/>
            <person name="Coyle M."/>
            <person name="Francisco L."/>
            <person name="Jackson L."/>
            <person name="Javaid M."/>
            <person name="Korchina V."/>
            <person name="Kovar C."/>
            <person name="Mata R."/>
            <person name="Mathew T."/>
            <person name="Ngo R."/>
            <person name="Nguyen L."/>
            <person name="Nguyen N."/>
            <person name="Okwuonu G."/>
            <person name="Ongeri F."/>
            <person name="Pham C."/>
            <person name="Simmons D."/>
            <person name="Wilczek-Boney K."/>
            <person name="Hale W."/>
            <person name="Jakkamsetti A."/>
            <person name="Pham P."/>
            <person name="Ruth R."/>
            <person name="San Lucas F."/>
            <person name="Warren J."/>
            <person name="Zhang J."/>
            <person name="Zhao Z."/>
            <person name="Zhou C."/>
            <person name="Zhu D."/>
            <person name="Lee S."/>
            <person name="Bess C."/>
            <person name="Blankenburg K."/>
            <person name="Forbes L."/>
            <person name="Fu Q."/>
            <person name="Gubbala S."/>
            <person name="Hirani K."/>
            <person name="Jayaseelan J.C."/>
            <person name="Lara F."/>
            <person name="Munidasa M."/>
            <person name="Palculict T."/>
            <person name="Patil S."/>
            <person name="Pu L.-L."/>
            <person name="Saada N."/>
            <person name="Tang L."/>
            <person name="Weissenberger G."/>
            <person name="Zhu Y."/>
            <person name="Hemphill L."/>
            <person name="Shang Y."/>
            <person name="Youmans B."/>
            <person name="Ayvaz T."/>
            <person name="Ross M."/>
            <person name="Santibanez J."/>
            <person name="Aqrawi P."/>
            <person name="Gross S."/>
            <person name="Joshi V."/>
            <person name="Fowler G."/>
            <person name="Nazareth L."/>
            <person name="Reid J."/>
            <person name="Worley K."/>
            <person name="Petrosino J."/>
            <person name="Highlander S."/>
            <person name="Gibbs R."/>
        </authorList>
    </citation>
    <scope>NUCLEOTIDE SEQUENCE [LARGE SCALE GENOMIC DNA]</scope>
    <source>
        <strain evidence="1 2">DSM 10105</strain>
    </source>
</reference>
<comment type="caution">
    <text evidence="1">The sequence shown here is derived from an EMBL/GenBank/DDBJ whole genome shotgun (WGS) entry which is preliminary data.</text>
</comment>
<name>E6K1D0_PARDN</name>
<gene>
    <name evidence="1" type="ORF">HMPREF0620_0616</name>
</gene>
<dbReference type="Gene3D" id="3.30.420.40">
    <property type="match status" value="2"/>
</dbReference>
<protein>
    <submittedName>
        <fullName evidence="1">BadF/BadG/BcrA/BcrD ATPase family protein</fullName>
    </submittedName>
</protein>
<dbReference type="PANTHER" id="PTHR43190">
    <property type="entry name" value="N-ACETYL-D-GLUCOSAMINE KINASE"/>
    <property type="match status" value="1"/>
</dbReference>
<dbReference type="eggNOG" id="COG2971">
    <property type="taxonomic scope" value="Bacteria"/>
</dbReference>
<dbReference type="Proteomes" id="UP000004946">
    <property type="component" value="Chromosome"/>
</dbReference>
<organism evidence="1 2">
    <name type="scientific">Parascardovia denticolens DSM 10105 = JCM 12538</name>
    <dbReference type="NCBI Taxonomy" id="864564"/>
    <lineage>
        <taxon>Bacteria</taxon>
        <taxon>Bacillati</taxon>
        <taxon>Actinomycetota</taxon>
        <taxon>Actinomycetes</taxon>
        <taxon>Bifidobacteriales</taxon>
        <taxon>Bifidobacteriaceae</taxon>
        <taxon>Parascardovia</taxon>
    </lineage>
</organism>
<accession>E6K1D0</accession>
<evidence type="ECO:0000313" key="1">
    <source>
        <dbReference type="EMBL" id="EFT83611.1"/>
    </source>
</evidence>
<dbReference type="InterPro" id="IPR052519">
    <property type="entry name" value="Euk-type_GlcNAc_Kinase"/>
</dbReference>
<dbReference type="InterPro" id="IPR043129">
    <property type="entry name" value="ATPase_NBD"/>
</dbReference>
<evidence type="ECO:0000313" key="2">
    <source>
        <dbReference type="Proteomes" id="UP000004946"/>
    </source>
</evidence>
<dbReference type="EMBL" id="AEON01000001">
    <property type="protein sequence ID" value="EFT83611.1"/>
    <property type="molecule type" value="Genomic_DNA"/>
</dbReference>